<proteinExistence type="predicted"/>
<protein>
    <submittedName>
        <fullName evidence="1">Uncharacterized protein</fullName>
    </submittedName>
</protein>
<organism evidence="1">
    <name type="scientific">viral metagenome</name>
    <dbReference type="NCBI Taxonomy" id="1070528"/>
    <lineage>
        <taxon>unclassified sequences</taxon>
        <taxon>metagenomes</taxon>
        <taxon>organismal metagenomes</taxon>
    </lineage>
</organism>
<evidence type="ECO:0000313" key="1">
    <source>
        <dbReference type="EMBL" id="QHT83435.1"/>
    </source>
</evidence>
<name>A0A6C0HTG4_9ZZZZ</name>
<dbReference type="AlphaFoldDB" id="A0A6C0HTG4"/>
<sequence>MNTNQLTESINARILDRNIQQGPPPLLSFYPKSTRYVENQVVDPSIISKEALNKKEWNGYSVNIESELHNQIFQLNSSNKNVYVPSSNSDLYNYPSVSNYSFVNQPQHKMKHEHIFNNVSRMLE</sequence>
<reference evidence="1" key="1">
    <citation type="journal article" date="2020" name="Nature">
        <title>Giant virus diversity and host interactions through global metagenomics.</title>
        <authorList>
            <person name="Schulz F."/>
            <person name="Roux S."/>
            <person name="Paez-Espino D."/>
            <person name="Jungbluth S."/>
            <person name="Walsh D.A."/>
            <person name="Denef V.J."/>
            <person name="McMahon K.D."/>
            <person name="Konstantinidis K.T."/>
            <person name="Eloe-Fadrosh E.A."/>
            <person name="Kyrpides N.C."/>
            <person name="Woyke T."/>
        </authorList>
    </citation>
    <scope>NUCLEOTIDE SEQUENCE</scope>
    <source>
        <strain evidence="1">GVMAG-M-3300023184-167</strain>
    </source>
</reference>
<dbReference type="EMBL" id="MN740009">
    <property type="protein sequence ID" value="QHT83435.1"/>
    <property type="molecule type" value="Genomic_DNA"/>
</dbReference>
<accession>A0A6C0HTG4</accession>